<feature type="transmembrane region" description="Helical" evidence="1">
    <location>
        <begin position="9"/>
        <end position="26"/>
    </location>
</feature>
<dbReference type="InterPro" id="IPR003646">
    <property type="entry name" value="SH3-like_bac-type"/>
</dbReference>
<dbReference type="Proteomes" id="UP000249324">
    <property type="component" value="Unassembled WGS sequence"/>
</dbReference>
<dbReference type="EMBL" id="QGUI02000078">
    <property type="protein sequence ID" value="MFO7192186.1"/>
    <property type="molecule type" value="Genomic_DNA"/>
</dbReference>
<evidence type="ECO:0000256" key="1">
    <source>
        <dbReference type="SAM" id="Phobius"/>
    </source>
</evidence>
<keyword evidence="1" id="KW-0472">Membrane</keyword>
<reference evidence="3 4" key="1">
    <citation type="journal article" date="2021" name="BMC Genomics">
        <title>Genome-resolved metagenome and metatranscriptome analyses of thermophilic composting reveal key bacterial players and their metabolic interactions.</title>
        <authorList>
            <person name="Braga L.P.P."/>
            <person name="Pereira R.V."/>
            <person name="Martins L.F."/>
            <person name="Moura L.M.S."/>
            <person name="Sanchez F.B."/>
            <person name="Patane J.S.L."/>
            <person name="da Silva A.M."/>
            <person name="Setubal J.C."/>
        </authorList>
    </citation>
    <scope>NUCLEOTIDE SEQUENCE [LARGE SCALE GENOMIC DNA]</scope>
    <source>
        <strain evidence="3">ZC4RG45</strain>
    </source>
</reference>
<protein>
    <submittedName>
        <fullName evidence="3">SH3 domain-containing protein</fullName>
    </submittedName>
</protein>
<dbReference type="Gene3D" id="2.30.30.40">
    <property type="entry name" value="SH3 Domains"/>
    <property type="match status" value="1"/>
</dbReference>
<gene>
    <name evidence="3" type="ORF">DIU77_008085</name>
</gene>
<name>A0ABD6FFU7_9PSEU</name>
<feature type="domain" description="SH3b" evidence="2">
    <location>
        <begin position="54"/>
        <end position="102"/>
    </location>
</feature>
<dbReference type="AlphaFoldDB" id="A0ABD6FFU7"/>
<keyword evidence="1" id="KW-1133">Transmembrane helix</keyword>
<proteinExistence type="predicted"/>
<organism evidence="3 4">
    <name type="scientific">Thermocrispum agreste</name>
    <dbReference type="NCBI Taxonomy" id="37925"/>
    <lineage>
        <taxon>Bacteria</taxon>
        <taxon>Bacillati</taxon>
        <taxon>Actinomycetota</taxon>
        <taxon>Actinomycetes</taxon>
        <taxon>Pseudonocardiales</taxon>
        <taxon>Pseudonocardiaceae</taxon>
        <taxon>Thermocrispum</taxon>
    </lineage>
</organism>
<keyword evidence="1" id="KW-0812">Transmembrane</keyword>
<accession>A0ABD6FFU7</accession>
<evidence type="ECO:0000259" key="2">
    <source>
        <dbReference type="Pfam" id="PF08239"/>
    </source>
</evidence>
<dbReference type="Pfam" id="PF08239">
    <property type="entry name" value="SH3_3"/>
    <property type="match status" value="1"/>
</dbReference>
<comment type="caution">
    <text evidence="3">The sequence shown here is derived from an EMBL/GenBank/DDBJ whole genome shotgun (WGS) entry which is preliminary data.</text>
</comment>
<sequence>MILGLPKRALIIAAVLVGVSVIYIMGGEPRAGGSAGGGSTHTNGPGCQFTVSADVLNVRAEPSIRSKVIRQLTQDETVDARPTVRNGFRKLADDGWVYEEYITPVEDATCR</sequence>
<evidence type="ECO:0000313" key="4">
    <source>
        <dbReference type="Proteomes" id="UP000249324"/>
    </source>
</evidence>
<evidence type="ECO:0000313" key="3">
    <source>
        <dbReference type="EMBL" id="MFO7192186.1"/>
    </source>
</evidence>